<dbReference type="KEGG" id="ptp:RCA23_c07490"/>
<dbReference type="Proteomes" id="UP000028680">
    <property type="component" value="Chromosome"/>
</dbReference>
<evidence type="ECO:0000313" key="2">
    <source>
        <dbReference type="Proteomes" id="UP000028680"/>
    </source>
</evidence>
<dbReference type="AlphaFoldDB" id="A0AAN0VHN8"/>
<evidence type="ECO:0000313" key="1">
    <source>
        <dbReference type="EMBL" id="AII86305.1"/>
    </source>
</evidence>
<name>A0AAN0VHN8_9RHOB</name>
<accession>A0AAN0VHN8</accession>
<keyword evidence="2" id="KW-1185">Reference proteome</keyword>
<protein>
    <submittedName>
        <fullName evidence="1">Uncharacterized protein</fullName>
    </submittedName>
</protein>
<sequence length="84" mass="9444">MVHSVGDKMKEHGMTFVFAGTQKDDDSMLHTVIHFESEAHLKSFSEDQELTRLRAEAGAIVETGTFTPITDEAFINYPMVLNLK</sequence>
<organism evidence="1 2">
    <name type="scientific">Planktomarina temperata RCA23</name>
    <dbReference type="NCBI Taxonomy" id="666509"/>
    <lineage>
        <taxon>Bacteria</taxon>
        <taxon>Pseudomonadati</taxon>
        <taxon>Pseudomonadota</taxon>
        <taxon>Alphaproteobacteria</taxon>
        <taxon>Rhodobacterales</taxon>
        <taxon>Paracoccaceae</taxon>
        <taxon>Planktomarina</taxon>
    </lineage>
</organism>
<proteinExistence type="predicted"/>
<gene>
    <name evidence="1" type="ORF">RCA23_c07490</name>
</gene>
<dbReference type="EMBL" id="CP003984">
    <property type="protein sequence ID" value="AII86305.1"/>
    <property type="molecule type" value="Genomic_DNA"/>
</dbReference>
<reference evidence="1 2" key="1">
    <citation type="journal article" date="2014" name="ISME J.">
        <title>Adaptation of an abundant Roseobacter RCA organism to pelagic systems revealed by genomic and transcriptomic analyses.</title>
        <authorList>
            <person name="Voget S."/>
            <person name="Wemheuer B."/>
            <person name="Brinkhoff T."/>
            <person name="Vollmers J."/>
            <person name="Dietrich S."/>
            <person name="Giebel H.A."/>
            <person name="Beardsley C."/>
            <person name="Sardemann C."/>
            <person name="Bakenhus I."/>
            <person name="Billerbeck S."/>
            <person name="Daniel R."/>
            <person name="Simon M."/>
        </authorList>
    </citation>
    <scope>NUCLEOTIDE SEQUENCE [LARGE SCALE GENOMIC DNA]</scope>
    <source>
        <strain evidence="1 2">RCA23</strain>
    </source>
</reference>